<evidence type="ECO:0000256" key="3">
    <source>
        <dbReference type="ARBA" id="ARBA00022691"/>
    </source>
</evidence>
<dbReference type="CDD" id="cd02440">
    <property type="entry name" value="AdoMet_MTases"/>
    <property type="match status" value="1"/>
</dbReference>
<keyword evidence="3" id="KW-0949">S-adenosyl-L-methionine</keyword>
<dbReference type="Pfam" id="PF13847">
    <property type="entry name" value="Methyltransf_31"/>
    <property type="match status" value="1"/>
</dbReference>
<organism evidence="5 6">
    <name type="scientific">Thermoproteota archaeon</name>
    <dbReference type="NCBI Taxonomy" id="2056631"/>
    <lineage>
        <taxon>Archaea</taxon>
        <taxon>Thermoproteota</taxon>
    </lineage>
</organism>
<protein>
    <submittedName>
        <fullName evidence="5">SAM-dependent methyltransferase</fullName>
    </submittedName>
</protein>
<comment type="caution">
    <text evidence="5">The sequence shown here is derived from an EMBL/GenBank/DDBJ whole genome shotgun (WGS) entry which is preliminary data.</text>
</comment>
<dbReference type="InterPro" id="IPR026170">
    <property type="entry name" value="FAM173A/B"/>
</dbReference>
<keyword evidence="2" id="KW-0808">Transferase</keyword>
<dbReference type="InterPro" id="IPR025714">
    <property type="entry name" value="Methyltranfer_dom"/>
</dbReference>
<dbReference type="GO" id="GO:0032259">
    <property type="term" value="P:methylation"/>
    <property type="evidence" value="ECO:0007669"/>
    <property type="project" value="UniProtKB-KW"/>
</dbReference>
<evidence type="ECO:0000313" key="6">
    <source>
        <dbReference type="Proteomes" id="UP000268446"/>
    </source>
</evidence>
<dbReference type="EMBL" id="QMQZ01000033">
    <property type="protein sequence ID" value="RLE51756.1"/>
    <property type="molecule type" value="Genomic_DNA"/>
</dbReference>
<evidence type="ECO:0000313" key="5">
    <source>
        <dbReference type="EMBL" id="RLE51756.1"/>
    </source>
</evidence>
<evidence type="ECO:0000256" key="2">
    <source>
        <dbReference type="ARBA" id="ARBA00022679"/>
    </source>
</evidence>
<reference evidence="5 6" key="1">
    <citation type="submission" date="2018-06" db="EMBL/GenBank/DDBJ databases">
        <title>Extensive metabolic versatility and redundancy in microbially diverse, dynamic hydrothermal sediments.</title>
        <authorList>
            <person name="Dombrowski N."/>
            <person name="Teske A."/>
            <person name="Baker B.J."/>
        </authorList>
    </citation>
    <scope>NUCLEOTIDE SEQUENCE [LARGE SCALE GENOMIC DNA]</scope>
    <source>
        <strain evidence="5">B29_G17</strain>
    </source>
</reference>
<evidence type="ECO:0000259" key="4">
    <source>
        <dbReference type="Pfam" id="PF13847"/>
    </source>
</evidence>
<gene>
    <name evidence="5" type="ORF">DRJ20_01545</name>
</gene>
<dbReference type="AlphaFoldDB" id="A0A497EX58"/>
<dbReference type="Proteomes" id="UP000268446">
    <property type="component" value="Unassembled WGS sequence"/>
</dbReference>
<proteinExistence type="predicted"/>
<accession>A0A497EX58</accession>
<dbReference type="InterPro" id="IPR029063">
    <property type="entry name" value="SAM-dependent_MTases_sf"/>
</dbReference>
<dbReference type="Gene3D" id="3.40.50.150">
    <property type="entry name" value="Vaccinia Virus protein VP39"/>
    <property type="match status" value="1"/>
</dbReference>
<dbReference type="PANTHER" id="PTHR13610:SF11">
    <property type="entry name" value="METHYLTRANSFERASE DOMAIN-CONTAINING PROTEIN"/>
    <property type="match status" value="1"/>
</dbReference>
<dbReference type="SUPFAM" id="SSF53335">
    <property type="entry name" value="S-adenosyl-L-methionine-dependent methyltransferases"/>
    <property type="match status" value="1"/>
</dbReference>
<name>A0A497EX58_9CREN</name>
<dbReference type="PANTHER" id="PTHR13610">
    <property type="entry name" value="METHYLTRANSFERASE DOMAIN-CONTAINING PROTEIN"/>
    <property type="match status" value="1"/>
</dbReference>
<keyword evidence="1 5" id="KW-0489">Methyltransferase</keyword>
<evidence type="ECO:0000256" key="1">
    <source>
        <dbReference type="ARBA" id="ARBA00022603"/>
    </source>
</evidence>
<feature type="domain" description="Methyltransferase" evidence="4">
    <location>
        <begin position="8"/>
        <end position="112"/>
    </location>
</feature>
<sequence length="137" mass="15637">MLKLADVKPGEVVYDLGAGDGRVLLIAALEFGARAVGIEIRPHLVYEIEKKIKEHNLYDRIRVVQGNFFDVDISEADVVTLYLLTSVNEKLRPKLEKELKPGARVVSHDFEIPGWTPVKVEVIPDIWTTHKIYLYKR</sequence>
<dbReference type="GO" id="GO:0016279">
    <property type="term" value="F:protein-lysine N-methyltransferase activity"/>
    <property type="evidence" value="ECO:0007669"/>
    <property type="project" value="InterPro"/>
</dbReference>